<dbReference type="SMART" id="SM00146">
    <property type="entry name" value="PI3Kc"/>
    <property type="match status" value="1"/>
</dbReference>
<dbReference type="GO" id="GO:0004674">
    <property type="term" value="F:protein serine/threonine kinase activity"/>
    <property type="evidence" value="ECO:0007669"/>
    <property type="project" value="UniProtKB-EC"/>
</dbReference>
<keyword evidence="4" id="KW-0418">Kinase</keyword>
<evidence type="ECO:0000256" key="1">
    <source>
        <dbReference type="ARBA" id="ARBA00012513"/>
    </source>
</evidence>
<dbReference type="PROSITE" id="PS51190">
    <property type="entry name" value="FATC"/>
    <property type="match status" value="1"/>
</dbReference>
<evidence type="ECO:0000256" key="3">
    <source>
        <dbReference type="ARBA" id="ARBA00022741"/>
    </source>
</evidence>
<reference evidence="9" key="1">
    <citation type="submission" date="2013-12" db="EMBL/GenBank/DDBJ databases">
        <authorList>
            <person name="Omoto C.K."/>
            <person name="Sibley D."/>
            <person name="Venepally P."/>
            <person name="Hadjithomas M."/>
            <person name="Karamycheva S."/>
            <person name="Brunk B."/>
            <person name="Roos D."/>
            <person name="Caler E."/>
            <person name="Lorenzi H."/>
        </authorList>
    </citation>
    <scope>NUCLEOTIDE SEQUENCE</scope>
</reference>
<feature type="region of interest" description="Disordered" evidence="6">
    <location>
        <begin position="2183"/>
        <end position="2219"/>
    </location>
</feature>
<dbReference type="PROSITE" id="PS00915">
    <property type="entry name" value="PI3_4_KINASE_1"/>
    <property type="match status" value="1"/>
</dbReference>
<feature type="region of interest" description="Disordered" evidence="6">
    <location>
        <begin position="1944"/>
        <end position="1975"/>
    </location>
</feature>
<dbReference type="InterPro" id="IPR050517">
    <property type="entry name" value="DDR_Repair_Kinase"/>
</dbReference>
<feature type="region of interest" description="Disordered" evidence="6">
    <location>
        <begin position="2643"/>
        <end position="2673"/>
    </location>
</feature>
<protein>
    <recommendedName>
        <fullName evidence="1">non-specific serine/threonine protein kinase</fullName>
        <ecNumber evidence="1">2.7.11.1</ecNumber>
    </recommendedName>
</protein>
<dbReference type="InterPro" id="IPR003152">
    <property type="entry name" value="FATC_dom"/>
</dbReference>
<evidence type="ECO:0000313" key="9">
    <source>
        <dbReference type="EMBL" id="EZG56717.1"/>
    </source>
</evidence>
<keyword evidence="5" id="KW-0067">ATP-binding</keyword>
<dbReference type="InterPro" id="IPR018936">
    <property type="entry name" value="PI3/4_kinase_CS"/>
</dbReference>
<dbReference type="GO" id="GO:0031932">
    <property type="term" value="C:TORC2 complex"/>
    <property type="evidence" value="ECO:0007669"/>
    <property type="project" value="TreeGrafter"/>
</dbReference>
<dbReference type="EMBL" id="AFNH02000762">
    <property type="protein sequence ID" value="EZG56717.1"/>
    <property type="molecule type" value="Genomic_DNA"/>
</dbReference>
<accession>A0A023B4F7</accession>
<dbReference type="PANTHER" id="PTHR11139">
    <property type="entry name" value="ATAXIA TELANGIECTASIA MUTATED ATM -RELATED"/>
    <property type="match status" value="1"/>
</dbReference>
<dbReference type="GO" id="GO:0005524">
    <property type="term" value="F:ATP binding"/>
    <property type="evidence" value="ECO:0007669"/>
    <property type="project" value="UniProtKB-KW"/>
</dbReference>
<gene>
    <name evidence="9" type="ORF">GNI_101760</name>
</gene>
<keyword evidence="3" id="KW-0547">Nucleotide-binding</keyword>
<feature type="compositionally biased region" description="Basic and acidic residues" evidence="6">
    <location>
        <begin position="1956"/>
        <end position="1965"/>
    </location>
</feature>
<dbReference type="Proteomes" id="UP000019763">
    <property type="component" value="Unassembled WGS sequence"/>
</dbReference>
<dbReference type="GO" id="GO:0016242">
    <property type="term" value="P:negative regulation of macroautophagy"/>
    <property type="evidence" value="ECO:0007669"/>
    <property type="project" value="TreeGrafter"/>
</dbReference>
<dbReference type="InterPro" id="IPR000403">
    <property type="entry name" value="PI3/4_kinase_cat_dom"/>
</dbReference>
<dbReference type="GO" id="GO:0031931">
    <property type="term" value="C:TORC1 complex"/>
    <property type="evidence" value="ECO:0007669"/>
    <property type="project" value="TreeGrafter"/>
</dbReference>
<dbReference type="PROSITE" id="PS50290">
    <property type="entry name" value="PI3_4_KINASE_3"/>
    <property type="match status" value="1"/>
</dbReference>
<feature type="compositionally biased region" description="Basic and acidic residues" evidence="6">
    <location>
        <begin position="2187"/>
        <end position="2213"/>
    </location>
</feature>
<evidence type="ECO:0000256" key="2">
    <source>
        <dbReference type="ARBA" id="ARBA00022679"/>
    </source>
</evidence>
<evidence type="ECO:0000256" key="6">
    <source>
        <dbReference type="SAM" id="MobiDB-lite"/>
    </source>
</evidence>
<evidence type="ECO:0000259" key="7">
    <source>
        <dbReference type="PROSITE" id="PS50290"/>
    </source>
</evidence>
<feature type="domain" description="FATC" evidence="8">
    <location>
        <begin position="3846"/>
        <end position="3878"/>
    </location>
</feature>
<feature type="domain" description="PI3K/PI4K catalytic" evidence="7">
    <location>
        <begin position="3480"/>
        <end position="3834"/>
    </location>
</feature>
<dbReference type="RefSeq" id="XP_011131185.1">
    <property type="nucleotide sequence ID" value="XM_011132883.1"/>
</dbReference>
<keyword evidence="10" id="KW-1185">Reference proteome</keyword>
<sequence length="3878" mass="429973">MKGGLRISLAWIGGGRVDKFAKCVLILLADVAKEESEQSSPRLSSTTNALHYISKVFKRRRSVGRPALLSETPRRPSLDQSSVCCGGRPAGSWFDALVEHPPLEQVLRLQMDAVPQTATQVFLHCVFATLLWYLQTAGSIPGSEREASASKPELDLYRGPRTQSRPQTPGPGLRGRPPEELGGDKTVLKNCALQSQSLIALTNHVLHVFSLLQASVIMEVLNEFSPPGVGGGWRLWRGSERREEASVTEEEDQCSDQLAHIQALHTYYAFRAASLVPDVVVTGLVPAIAGTYVIPDPSWNDLIWINWLVVFQRYCRKLEPVAGPGGIEAPSVLVREVHRSVYRTCLQIVAHVESLLLKAASAAEGLAVAPDDLSMAQTLRNLNTVQHLSLLAAGCRMLAGHGVRNTTSAPARALQAEATAWAVEVADAFVHVVPVLIREQGTPRVLMQSIGCLEVVFTALGSQLPLHRCALLFRKWGAILWGLLYPRLVALEPHRIPSGTVHDFMLCRGVVAYSGAARVLNFLLTFTVTPCDSDTALQPFAIVNDTVPNDPECSAGEGTQPFSDALICAGIARAFAVIKPSAFYPFRQMSCLYEASRLLSTLLMTKYSKLRPYTRTPTLSVTRSDHDTPYGNAPQGAAPPGAAPGGATPAGSTSQRATSQLAHTPSTCCSPNWTAPSGYRCGSYGGGSGYSPGGGYSPDKKVSGPGGTVVSWLTYLYSVQVGLIREMLFAPNKSLYFRLVPQLFDEVSLLLPVVFEAHYLSPLDVKNLLSTLKGALAYGDSDTFELHSGKCNLSNWARHQAVCVNCSNKERNILSVRQIEIRNTHHHNDLICDCGLWLHRLRRAALNVLNVARQHEQLNARDPEVADLVRNVVQMTIGTALNIDALTYQSVVHLAAHFKNKSISRLIYERSVIQLTNAIRLYRHHVKTVSTFHCGQYATALSCIRMHGNSVPDNSLRRNEWLSASMPQLREDRFVFSLEGEESLLLQSLAGLAIVAIAIPDEWDNVTISTCFQIGSSHKNPVTRCQGLLTFLALQKHLRLSTDRQSLVRYCAIVEHMIDTALNDRSEFVRQGFTTLFRRSSFAMNSGLMPTYEMFKVIFHNEKELIGGNFLGFDPPVGGNNRFGKHSMGNHSIGNHSMGKQFGNPIDDQVGGIQALPGNTTGSAMAHPGTIAIGAITGGTVSGGVLGASGGIMGGGIMGGGIMGGGIMGGKKVIDIDMSGWHQFEIPIITQVQAPSRRIVTILVEIIRGLQLARSLPSDHRKQIHQHHCKLIQIFICLLVTNSKQISRTVMTLLLAMINHVMRLLLRVDRQESDLTSFGILLADAHRYAYADENRELDAFTLRMQRTCPELGILLTELSPVPCEGICGQPATCSIVGGCNIKPSTTDYHSAELDFLYWLLRAARAMLNVTDRRFMTKPCCPTFGDCYARLRQNRMLFGRRCSLLRLTTSGYGTSGYGAADDTAGLIREASYSTNPLQRSLTSGEPKGVRSHDQHCNGDDFTGWIWDRLLSETVTLGISHLAQSHHRLSSVAALRHTATASSRAVGELSIMTKACKLLIAILDHLDDWSDLFLLDSFDILQKGLVQLLMTALCVVERLKTGYSKPTFDSPSDADSGKHNVYGDSGNGLYGNGQSHSGRSLSGHWVDGVGTVFPSAAKFVAPPFNGYQHGEGTASGCFGEDLLVLPVIKSRYRDLNATLGETLRTSIETLNVIVCRLIGHLGVRMKAESMDAATPDCFDNRAEFLLDAERQANVTTQPFRDGLRGDKFVYRTLHTLAYCLFVTKHVSTDSTVLHKQLLKAFNIIVDDISIEIQSCDNWDELAILKPAATVTFWGALFMLERLWLSRTDMKIRAIRYTRQLNAFWEPSLYQDVSLCDKLIITHDTKEPVGCLPLGLCWFGRENITACTAGLEEVVSALEDRAGEIGCDISTCARGCTHACEHRYSDGAQENGPAAAEKPYTHDDELRPTDVGTRSDGVRSEVGRRLGRRFTEPDCGVLTVNESSGEELGEAAATLWSSDMALILKEINVDVQYLTCAQPVVRGRDYQVGNNPMSTLVTRLLIILYRMMKEKAVDGRYIPGQVECHEIHYQIVQLMATIFEALAVFRVQDDQFVYPLSSILSIADQGLFLGICRRVRHLVFCSVLSPSGFVLLQNQLEPYLRECLAVEKRLEGLIKTHCESGLSNLSTRSDPTRWDPTRSDPARSDPCRSDPHRSDGEGSVSEQLEIEENDLQAVACLTIFLDVRDAFARRKNKFSVYRYGAKLTEELDELVQSSAFRYLVSLLFEELKLEFQEKESARAAAQTRVWSERKAAAEVDYLELNLEGRQQQTLADWLQWFHDWLISICRSTKSSSARQLILVSDMVPIENSDLPPYLSRLNLNHVVHALAPILILTLWQSIDGHLARRRFARLLETLCSCAPPEIKSVVMSSIELVVHFDLTRSIFNFGYLAEAAENIGRLHAAVFFKEVELSNLPAHAAMPRIAAIRKLARLGGALTQVSYTRGLTLTLNNLMSVRKDADFGGSSGQQECQLMKDCQEWEKAAQMYSSQRVRGGDGLADLENVTRLNHYMRCLCEAQNWIQIVDGVDSDLWRAIGSNMSAFMYSSCGAPHQGLLHPNLLQQPGLLQQPSAGILQGGVLQGNGLPASGLPLWQSPGKQSSLQRALRSPAQGGGGSRNRRVGYPVVIGASPYTRRSREPHVPAEVQKTLPLKASLDSYCGGPGRHEPLQFAEHTRSILRIRCLAALHLHQWESLQHFAEGFCAAQRLCGSLGRGTALWSCSTAAEEEETTLRNECEFFKIISCYRQREFRRASSLISQMCQSTAHQLGVLANGLNNTVENATLLFIRCQQLDELAEMIDYQEDESLIYRSWSKRDMVSAWAPSVAEAIVAVRNVVGVSHQSTAHWLQTLRHVRTTLSPNTQKTTTLSLLTQQREINADLLTEFLDIMVGCGGPDALLGVRGIYDVMNQFLRYNSHTAPVSPTNRQLLGMIHHLILPVCLDRTADPHRGTESVLNPPRVEYRSPRSLNPHCWLTQENLEKNLVINDANFNSSLVKVVKSHLKQFTMISTTAGSLLSSRRSDDSLIIRPNHHGQYGLLAALAWALRVIDAHDAELWQLYATVNFCIVRSQSKFRLAQLEHDHDVDHDLELPVVPDTDCPLCQVMKVGIEQEKFGHLLVSAAAVPVVGTAATPSGGGVAATAADSSATSSCFAITDARLLHCACEAIKGFTNCVKLSTSESCRGKWMWNTLYIIFIWFAATENLQINDLVQQLSQFTSPESWFTLLPQLLSRFSRTRPVMAATVRRLLTILSHHDPNRLIFPLTVSANNVNADLAEPARDVLTELAICHRQLSVDCRNFIDSSKKVAVLFCEAFLYGIEVVTKALNEDGPDAAVQQLKELLLDIDKRATPSTIAHYSAQLVYIKHYLQEWTANPQSRDWLMLKKHISSLYRLLRNRCPDQIQITEVAPELVQKVDWTISVPGKDTRMFGVLPEATIFKTKRRPKKIRILGVDGCFYVYLLKAHEDLRQDQRALQLLSLFNELATDCDETVKRYVSPFASMAAAAVQDFGEGDPGTTIPTIEEPSPELLTYSVVPLPEHMGFVSWLKNTDTIHELICQYRRNLDSTKDPAHEMRLSNSITKHFENLPFNARLNVLKTVYDETGAEDLREMLLGQSTHADTNIGSMLERWLKRRANYSRSLAAMSCYGYILGLGDRHCSNIMIDRDTGLVVHIDFGDCFESAMLRKRFPERVPFRLTRMLLKALGPTGHRGIFQASAVRRTELVRQHQELLYSILDTIVFDPLTSWNALLRQMHEIRCLARLPRESDQVKTESSDLVLCALYILERCKAKIAGTERGSVQTVEEQVERLIGEATDPANLCRAYIGWNPFW</sequence>
<feature type="compositionally biased region" description="Low complexity" evidence="6">
    <location>
        <begin position="629"/>
        <end position="651"/>
    </location>
</feature>
<evidence type="ECO:0000256" key="5">
    <source>
        <dbReference type="ARBA" id="ARBA00022840"/>
    </source>
</evidence>
<evidence type="ECO:0000259" key="8">
    <source>
        <dbReference type="PROSITE" id="PS51190"/>
    </source>
</evidence>
<dbReference type="Gene3D" id="1.10.1070.11">
    <property type="entry name" value="Phosphatidylinositol 3-/4-kinase, catalytic domain"/>
    <property type="match status" value="1"/>
</dbReference>
<feature type="region of interest" description="Disordered" evidence="6">
    <location>
        <begin position="142"/>
        <end position="181"/>
    </location>
</feature>
<dbReference type="VEuPathDB" id="CryptoDB:GNI_101760"/>
<dbReference type="InterPro" id="IPR036940">
    <property type="entry name" value="PI3/4_kinase_cat_sf"/>
</dbReference>
<feature type="region of interest" description="Disordered" evidence="6">
    <location>
        <begin position="618"/>
        <end position="658"/>
    </location>
</feature>
<dbReference type="GeneID" id="22913603"/>
<evidence type="ECO:0000256" key="4">
    <source>
        <dbReference type="ARBA" id="ARBA00022777"/>
    </source>
</evidence>
<organism evidence="9 10">
    <name type="scientific">Gregarina niphandrodes</name>
    <name type="common">Septate eugregarine</name>
    <dbReference type="NCBI Taxonomy" id="110365"/>
    <lineage>
        <taxon>Eukaryota</taxon>
        <taxon>Sar</taxon>
        <taxon>Alveolata</taxon>
        <taxon>Apicomplexa</taxon>
        <taxon>Conoidasida</taxon>
        <taxon>Gregarinasina</taxon>
        <taxon>Eugregarinorida</taxon>
        <taxon>Gregarinidae</taxon>
        <taxon>Gregarina</taxon>
    </lineage>
</organism>
<dbReference type="Pfam" id="PF00454">
    <property type="entry name" value="PI3_PI4_kinase"/>
    <property type="match status" value="1"/>
</dbReference>
<dbReference type="SMART" id="SM01343">
    <property type="entry name" value="FATC"/>
    <property type="match status" value="1"/>
</dbReference>
<keyword evidence="2" id="KW-0808">Transferase</keyword>
<dbReference type="GO" id="GO:0038202">
    <property type="term" value="P:TORC1 signaling"/>
    <property type="evidence" value="ECO:0007669"/>
    <property type="project" value="TreeGrafter"/>
</dbReference>
<dbReference type="SUPFAM" id="SSF56112">
    <property type="entry name" value="Protein kinase-like (PK-like)"/>
    <property type="match status" value="1"/>
</dbReference>
<feature type="compositionally biased region" description="Basic and acidic residues" evidence="6">
    <location>
        <begin position="143"/>
        <end position="158"/>
    </location>
</feature>
<proteinExistence type="predicted"/>
<dbReference type="PANTHER" id="PTHR11139:SF127">
    <property type="entry name" value="SERINE_THREONINE-PROTEIN KINASE SMG1-RELATED"/>
    <property type="match status" value="1"/>
</dbReference>
<dbReference type="eggNOG" id="KOG0891">
    <property type="taxonomic scope" value="Eukaryota"/>
</dbReference>
<dbReference type="Pfam" id="PF02260">
    <property type="entry name" value="FATC"/>
    <property type="match status" value="1"/>
</dbReference>
<evidence type="ECO:0000313" key="10">
    <source>
        <dbReference type="Proteomes" id="UP000019763"/>
    </source>
</evidence>
<dbReference type="OrthoDB" id="329583at2759"/>
<comment type="caution">
    <text evidence="9">The sequence shown here is derived from an EMBL/GenBank/DDBJ whole genome shotgun (WGS) entry which is preliminary data.</text>
</comment>
<dbReference type="InterPro" id="IPR011009">
    <property type="entry name" value="Kinase-like_dom_sf"/>
</dbReference>
<dbReference type="GO" id="GO:0005737">
    <property type="term" value="C:cytoplasm"/>
    <property type="evidence" value="ECO:0007669"/>
    <property type="project" value="TreeGrafter"/>
</dbReference>
<dbReference type="EC" id="2.7.11.1" evidence="1"/>
<name>A0A023B4F7_GRENI</name>
<dbReference type="GO" id="GO:0005634">
    <property type="term" value="C:nucleus"/>
    <property type="evidence" value="ECO:0007669"/>
    <property type="project" value="TreeGrafter"/>
</dbReference>
<dbReference type="Gene3D" id="3.30.1010.10">
    <property type="entry name" value="Phosphatidylinositol 3-kinase Catalytic Subunit, Chain A, domain 4"/>
    <property type="match status" value="1"/>
</dbReference>